<gene>
    <name evidence="2" type="ordered locus">VC0395_A0219</name>
</gene>
<evidence type="ECO:0000313" key="2">
    <source>
        <dbReference type="EMBL" id="ABQ20501.1"/>
    </source>
</evidence>
<dbReference type="RefSeq" id="WP_001890175.1">
    <property type="nucleotide sequence ID" value="NC_009457.1"/>
</dbReference>
<dbReference type="Proteomes" id="UP000000249">
    <property type="component" value="Chromosome 1"/>
</dbReference>
<dbReference type="Pfam" id="PF10973">
    <property type="entry name" value="DUF2799"/>
    <property type="match status" value="1"/>
</dbReference>
<dbReference type="KEGG" id="vcr:VC395_0705"/>
<proteinExistence type="predicted"/>
<organism evidence="2 3">
    <name type="scientific">Vibrio cholerae serotype O1 (strain ATCC 39541 / Classical Ogawa 395 / O395)</name>
    <dbReference type="NCBI Taxonomy" id="345073"/>
    <lineage>
        <taxon>Bacteria</taxon>
        <taxon>Pseudomonadati</taxon>
        <taxon>Pseudomonadota</taxon>
        <taxon>Gammaproteobacteria</taxon>
        <taxon>Vibrionales</taxon>
        <taxon>Vibrionaceae</taxon>
        <taxon>Vibrio</taxon>
    </lineage>
</organism>
<keyword evidence="2" id="KW-0449">Lipoprotein</keyword>
<dbReference type="eggNOG" id="ENOG503372C">
    <property type="taxonomic scope" value="Bacteria"/>
</dbReference>
<reference evidence="2 3" key="1">
    <citation type="submission" date="2007-03" db="EMBL/GenBank/DDBJ databases">
        <authorList>
            <person name="Heidelberg J."/>
        </authorList>
    </citation>
    <scope>NUCLEOTIDE SEQUENCE [LARGE SCALE GENOMIC DNA]</scope>
    <source>
        <strain evidence="3">ATCC 39541 / Classical Ogawa 395 / O395</strain>
    </source>
</reference>
<evidence type="ECO:0000313" key="3">
    <source>
        <dbReference type="Proteomes" id="UP000000249"/>
    </source>
</evidence>
<feature type="signal peptide" evidence="1">
    <location>
        <begin position="1"/>
        <end position="17"/>
    </location>
</feature>
<protein>
    <submittedName>
        <fullName evidence="2">Lipoprotein</fullName>
    </submittedName>
</protein>
<dbReference type="AlphaFoldDB" id="A0A0H3AJB2"/>
<keyword evidence="1" id="KW-0732">Signal</keyword>
<dbReference type="InterPro" id="IPR021242">
    <property type="entry name" value="DUF2799"/>
</dbReference>
<dbReference type="PATRIC" id="fig|345073.21.peg.686"/>
<dbReference type="OrthoDB" id="5917215at2"/>
<sequence>MKKWIVMGCIVLLAACAASESQLVQEGNWYQIGYQDAVTGHTQRSYKSLMALGSAKLGDYEQGYQKGLEQYCNPDVAYQIGLSGQYYEGICEGTEQAQRFRMEWQRGWNEYNQ</sequence>
<dbReference type="EMBL" id="CP000627">
    <property type="protein sequence ID" value="ABQ20501.1"/>
    <property type="molecule type" value="Genomic_DNA"/>
</dbReference>
<dbReference type="KEGG" id="vco:VC0395_A0219"/>
<accession>A0A0H3AJB2</accession>
<feature type="chain" id="PRO_5030008189" evidence="1">
    <location>
        <begin position="18"/>
        <end position="113"/>
    </location>
</feature>
<dbReference type="PROSITE" id="PS51257">
    <property type="entry name" value="PROKAR_LIPOPROTEIN"/>
    <property type="match status" value="1"/>
</dbReference>
<name>A0A0H3AJB2_VIBC3</name>
<evidence type="ECO:0000256" key="1">
    <source>
        <dbReference type="SAM" id="SignalP"/>
    </source>
</evidence>